<dbReference type="AlphaFoldDB" id="A0A8D3AXJ9"/>
<evidence type="ECO:0000313" key="2">
    <source>
        <dbReference type="Proteomes" id="UP000694558"/>
    </source>
</evidence>
<dbReference type="InterPro" id="IPR035983">
    <property type="entry name" value="Hect_E3_ubiquitin_ligase"/>
</dbReference>
<dbReference type="GeneTree" id="ENSGT00980000198818"/>
<dbReference type="Ensembl" id="ENSSMAT00000025459.2">
    <property type="protein sequence ID" value="ENSSMAP00000025158.2"/>
    <property type="gene ID" value="ENSSMAG00000015386.2"/>
</dbReference>
<evidence type="ECO:0000313" key="1">
    <source>
        <dbReference type="Ensembl" id="ENSSMAP00000025158.2"/>
    </source>
</evidence>
<accession>A0A8D3AXJ9</accession>
<reference evidence="1" key="1">
    <citation type="submission" date="2023-05" db="EMBL/GenBank/DDBJ databases">
        <title>High-quality long-read genome of Scophthalmus maximus.</title>
        <authorList>
            <person name="Lien S."/>
            <person name="Martinez P."/>
        </authorList>
    </citation>
    <scope>NUCLEOTIDE SEQUENCE [LARGE SCALE GENOMIC DNA]</scope>
</reference>
<dbReference type="SUPFAM" id="SSF56204">
    <property type="entry name" value="Hect, E3 ligase catalytic domain"/>
    <property type="match status" value="1"/>
</dbReference>
<organism evidence="1 2">
    <name type="scientific">Scophthalmus maximus</name>
    <name type="common">Turbot</name>
    <name type="synonym">Psetta maxima</name>
    <dbReference type="NCBI Taxonomy" id="52904"/>
    <lineage>
        <taxon>Eukaryota</taxon>
        <taxon>Metazoa</taxon>
        <taxon>Chordata</taxon>
        <taxon>Craniata</taxon>
        <taxon>Vertebrata</taxon>
        <taxon>Euteleostomi</taxon>
        <taxon>Actinopterygii</taxon>
        <taxon>Neopterygii</taxon>
        <taxon>Teleostei</taxon>
        <taxon>Neoteleostei</taxon>
        <taxon>Acanthomorphata</taxon>
        <taxon>Carangaria</taxon>
        <taxon>Pleuronectiformes</taxon>
        <taxon>Pleuronectoidei</taxon>
        <taxon>Scophthalmidae</taxon>
        <taxon>Scophthalmus</taxon>
    </lineage>
</organism>
<dbReference type="Proteomes" id="UP000694558">
    <property type="component" value="Chromosome 22"/>
</dbReference>
<proteinExistence type="predicted"/>
<dbReference type="GO" id="GO:0004842">
    <property type="term" value="F:ubiquitin-protein transferase activity"/>
    <property type="evidence" value="ECO:0007669"/>
    <property type="project" value="InterPro"/>
</dbReference>
<reference evidence="1" key="2">
    <citation type="submission" date="2025-08" db="UniProtKB">
        <authorList>
            <consortium name="Ensembl"/>
        </authorList>
    </citation>
    <scope>IDENTIFICATION</scope>
</reference>
<name>A0A8D3AXJ9_SCOMX</name>
<protein>
    <submittedName>
        <fullName evidence="1">Uncharacterized protein</fullName>
    </submittedName>
</protein>
<sequence>MADYFFNPLYLILSCSIRVNRTVGEILAVSFAQGGPAPTFFSPWTYSYLCNWQINTTVLKSDAVADVQLQGLIDQVDLSTEDSIQGLSDEILNCGYTGAISVQNKESIVRAIILHAVLRLQPMLEQLREGLQLYDLLLLMSHYPEICQPLFVPQEDAKVRKTRVNIYYIHNNNIHLHEIMNFIQDFFYEAEDGPHSITPARFLQWITGQGHVPLLPLEQDFVVTIKFNHDCSADFGHHNVCYPVVSACAKTIVSKAYFN</sequence>